<reference evidence="1 2" key="1">
    <citation type="journal article" date="2021" name="Nat. Commun.">
        <title>Genetic determinants of endophytism in the Arabidopsis root mycobiome.</title>
        <authorList>
            <person name="Mesny F."/>
            <person name="Miyauchi S."/>
            <person name="Thiergart T."/>
            <person name="Pickel B."/>
            <person name="Atanasova L."/>
            <person name="Karlsson M."/>
            <person name="Huettel B."/>
            <person name="Barry K.W."/>
            <person name="Haridas S."/>
            <person name="Chen C."/>
            <person name="Bauer D."/>
            <person name="Andreopoulos W."/>
            <person name="Pangilinan J."/>
            <person name="LaButti K."/>
            <person name="Riley R."/>
            <person name="Lipzen A."/>
            <person name="Clum A."/>
            <person name="Drula E."/>
            <person name="Henrissat B."/>
            <person name="Kohler A."/>
            <person name="Grigoriev I.V."/>
            <person name="Martin F.M."/>
            <person name="Hacquard S."/>
        </authorList>
    </citation>
    <scope>NUCLEOTIDE SEQUENCE [LARGE SCALE GENOMIC DNA]</scope>
    <source>
        <strain evidence="1 2">MPI-SDFR-AT-0079</strain>
    </source>
</reference>
<evidence type="ECO:0000313" key="1">
    <source>
        <dbReference type="EMBL" id="KAH6651284.1"/>
    </source>
</evidence>
<sequence>MASLAELITYKPTDYITLAPARDIYVNASGVMSAIVVLPLGDGDSEPSLQCRLRLWRVQGDGSNVLDIRNLTVTEGDDTFEDGEVVHEGGQYKVKFAFNYRVTGAGTYYFGFTFQGFLTDTEYISEVEEKTDRFDCTTPPDTEAA</sequence>
<accession>A0ACB7PQW2</accession>
<organism evidence="1 2">
    <name type="scientific">Chaetomium tenue</name>
    <dbReference type="NCBI Taxonomy" id="1854479"/>
    <lineage>
        <taxon>Eukaryota</taxon>
        <taxon>Fungi</taxon>
        <taxon>Dikarya</taxon>
        <taxon>Ascomycota</taxon>
        <taxon>Pezizomycotina</taxon>
        <taxon>Sordariomycetes</taxon>
        <taxon>Sordariomycetidae</taxon>
        <taxon>Sordariales</taxon>
        <taxon>Chaetomiaceae</taxon>
        <taxon>Chaetomium</taxon>
    </lineage>
</organism>
<evidence type="ECO:0000313" key="2">
    <source>
        <dbReference type="Proteomes" id="UP000724584"/>
    </source>
</evidence>
<keyword evidence="2" id="KW-1185">Reference proteome</keyword>
<protein>
    <submittedName>
        <fullName evidence="1">Uncharacterized protein</fullName>
    </submittedName>
</protein>
<gene>
    <name evidence="1" type="ORF">F5144DRAFT_479538</name>
</gene>
<dbReference type="Proteomes" id="UP000724584">
    <property type="component" value="Unassembled WGS sequence"/>
</dbReference>
<dbReference type="EMBL" id="JAGIZQ010000001">
    <property type="protein sequence ID" value="KAH6651284.1"/>
    <property type="molecule type" value="Genomic_DNA"/>
</dbReference>
<name>A0ACB7PQW2_9PEZI</name>
<proteinExistence type="predicted"/>
<comment type="caution">
    <text evidence="1">The sequence shown here is derived from an EMBL/GenBank/DDBJ whole genome shotgun (WGS) entry which is preliminary data.</text>
</comment>